<accession>A0ABY4H3W6</accession>
<dbReference type="InterPro" id="IPR007387">
    <property type="entry name" value="TRAP_DctQ"/>
</dbReference>
<feature type="transmembrane region" description="Helical" evidence="9">
    <location>
        <begin position="42"/>
        <end position="64"/>
    </location>
</feature>
<keyword evidence="5 9" id="KW-0812">Transmembrane</keyword>
<comment type="similarity">
    <text evidence="8">Belongs to the TRAP transporter small permease family.</text>
</comment>
<keyword evidence="12" id="KW-1185">Reference proteome</keyword>
<keyword evidence="6 9" id="KW-1133">Transmembrane helix</keyword>
<evidence type="ECO:0000256" key="7">
    <source>
        <dbReference type="ARBA" id="ARBA00023136"/>
    </source>
</evidence>
<dbReference type="Proteomes" id="UP000831880">
    <property type="component" value="Chromosome"/>
</dbReference>
<feature type="transmembrane region" description="Helical" evidence="9">
    <location>
        <begin position="14"/>
        <end position="36"/>
    </location>
</feature>
<evidence type="ECO:0000256" key="2">
    <source>
        <dbReference type="ARBA" id="ARBA00022448"/>
    </source>
</evidence>
<dbReference type="EMBL" id="CP095074">
    <property type="protein sequence ID" value="UOQ94896.1"/>
    <property type="molecule type" value="Genomic_DNA"/>
</dbReference>
<evidence type="ECO:0000259" key="10">
    <source>
        <dbReference type="Pfam" id="PF04290"/>
    </source>
</evidence>
<evidence type="ECO:0000256" key="1">
    <source>
        <dbReference type="ARBA" id="ARBA00004429"/>
    </source>
</evidence>
<keyword evidence="2" id="KW-0813">Transport</keyword>
<gene>
    <name evidence="11" type="ORF">MUO14_08205</name>
</gene>
<reference evidence="11 12" key="1">
    <citation type="submission" date="2022-04" db="EMBL/GenBank/DDBJ databases">
        <title>Halobacillus sp. isolated from saltern.</title>
        <authorList>
            <person name="Won M."/>
            <person name="Lee C.-M."/>
            <person name="Woen H.-Y."/>
            <person name="Kwon S.-W."/>
        </authorList>
    </citation>
    <scope>NUCLEOTIDE SEQUENCE [LARGE SCALE GENOMIC DNA]</scope>
    <source>
        <strain evidence="11 12">SSTM10-2</strain>
    </source>
</reference>
<keyword evidence="7 9" id="KW-0472">Membrane</keyword>
<comment type="subcellular location">
    <subcellularLocation>
        <location evidence="1">Cell inner membrane</location>
        <topology evidence="1">Multi-pass membrane protein</topology>
    </subcellularLocation>
</comment>
<dbReference type="RefSeq" id="WP_244754752.1">
    <property type="nucleotide sequence ID" value="NZ_CP095074.1"/>
</dbReference>
<dbReference type="PANTHER" id="PTHR35011">
    <property type="entry name" value="2,3-DIKETO-L-GULONATE TRAP TRANSPORTER SMALL PERMEASE PROTEIN YIAM"/>
    <property type="match status" value="1"/>
</dbReference>
<feature type="transmembrane region" description="Helical" evidence="9">
    <location>
        <begin position="125"/>
        <end position="146"/>
    </location>
</feature>
<dbReference type="PANTHER" id="PTHR35011:SF10">
    <property type="entry name" value="TRAP TRANSPORTER SMALL PERMEASE PROTEIN"/>
    <property type="match status" value="1"/>
</dbReference>
<evidence type="ECO:0000256" key="8">
    <source>
        <dbReference type="ARBA" id="ARBA00038436"/>
    </source>
</evidence>
<dbReference type="Pfam" id="PF04290">
    <property type="entry name" value="DctQ"/>
    <property type="match status" value="1"/>
</dbReference>
<keyword evidence="3" id="KW-1003">Cell membrane</keyword>
<feature type="domain" description="Tripartite ATP-independent periplasmic transporters DctQ component" evidence="10">
    <location>
        <begin position="24"/>
        <end position="153"/>
    </location>
</feature>
<feature type="transmembrane region" description="Helical" evidence="9">
    <location>
        <begin position="85"/>
        <end position="105"/>
    </location>
</feature>
<evidence type="ECO:0000256" key="9">
    <source>
        <dbReference type="SAM" id="Phobius"/>
    </source>
</evidence>
<evidence type="ECO:0000256" key="6">
    <source>
        <dbReference type="ARBA" id="ARBA00022989"/>
    </source>
</evidence>
<proteinExistence type="inferred from homology"/>
<evidence type="ECO:0000256" key="4">
    <source>
        <dbReference type="ARBA" id="ARBA00022519"/>
    </source>
</evidence>
<organism evidence="11 12">
    <name type="scientific">Halobacillus shinanisalinarum</name>
    <dbReference type="NCBI Taxonomy" id="2932258"/>
    <lineage>
        <taxon>Bacteria</taxon>
        <taxon>Bacillati</taxon>
        <taxon>Bacillota</taxon>
        <taxon>Bacilli</taxon>
        <taxon>Bacillales</taxon>
        <taxon>Bacillaceae</taxon>
        <taxon>Halobacillus</taxon>
    </lineage>
</organism>
<name>A0ABY4H3W6_9BACI</name>
<dbReference type="InterPro" id="IPR055348">
    <property type="entry name" value="DctQ"/>
</dbReference>
<sequence>MKNLLKWLDRIEELITASLFLSAVIIMLYGVFMRYVLNSPQFGLLEVVSILLPWAIFIGFGRALKENHHIAVDVVYDRLPFQIKRVTAVLGNLIGIGFSIFMLISGWKIVMSELENGYVTVALGIPIWITYLILPISMVLLAIYFVTKTFRAVIGDEKEIVGELNHLEHEEYVSDEKKEVSV</sequence>
<keyword evidence="4" id="KW-0997">Cell inner membrane</keyword>
<evidence type="ECO:0000313" key="12">
    <source>
        <dbReference type="Proteomes" id="UP000831880"/>
    </source>
</evidence>
<evidence type="ECO:0000256" key="5">
    <source>
        <dbReference type="ARBA" id="ARBA00022692"/>
    </source>
</evidence>
<evidence type="ECO:0000313" key="11">
    <source>
        <dbReference type="EMBL" id="UOQ94896.1"/>
    </source>
</evidence>
<protein>
    <submittedName>
        <fullName evidence="11">TRAP transporter small permease</fullName>
    </submittedName>
</protein>
<evidence type="ECO:0000256" key="3">
    <source>
        <dbReference type="ARBA" id="ARBA00022475"/>
    </source>
</evidence>